<keyword evidence="3" id="KW-0067">ATP-binding</keyword>
<gene>
    <name evidence="3" type="ORF">JT362_14920</name>
</gene>
<evidence type="ECO:0000256" key="1">
    <source>
        <dbReference type="ARBA" id="ARBA00022527"/>
    </source>
</evidence>
<feature type="domain" description="Histidine kinase/HSP90-like ATPase" evidence="2">
    <location>
        <begin position="19"/>
        <end position="121"/>
    </location>
</feature>
<comment type="caution">
    <text evidence="3">The sequence shown here is derived from an EMBL/GenBank/DDBJ whole genome shotgun (WGS) entry which is preliminary data.</text>
</comment>
<dbReference type="Proteomes" id="UP001156441">
    <property type="component" value="Unassembled WGS sequence"/>
</dbReference>
<dbReference type="GO" id="GO:0005524">
    <property type="term" value="F:ATP binding"/>
    <property type="evidence" value="ECO:0007669"/>
    <property type="project" value="UniProtKB-KW"/>
</dbReference>
<sequence length="130" mass="13894">MTVPPGTRVLARARLPDVDPEFLADVRRWLKSPLHGCTPGAVREAAVVLGELLGNAFRHARPPFTVEVSLPSPGTAVRMAVHDATPSPAAGWPLGRGLTIVRRLCPDWGVERDADGKAVWAELPVLVAPV</sequence>
<name>A0ABT2J9F7_9PSEU</name>
<keyword evidence="1" id="KW-0808">Transferase</keyword>
<dbReference type="PANTHER" id="PTHR35526:SF3">
    <property type="entry name" value="ANTI-SIGMA-F FACTOR RSBW"/>
    <property type="match status" value="1"/>
</dbReference>
<dbReference type="EMBL" id="JAFFZE010000012">
    <property type="protein sequence ID" value="MCT2584416.1"/>
    <property type="molecule type" value="Genomic_DNA"/>
</dbReference>
<dbReference type="InterPro" id="IPR036890">
    <property type="entry name" value="HATPase_C_sf"/>
</dbReference>
<dbReference type="SUPFAM" id="SSF55874">
    <property type="entry name" value="ATPase domain of HSP90 chaperone/DNA topoisomerase II/histidine kinase"/>
    <property type="match status" value="1"/>
</dbReference>
<evidence type="ECO:0000313" key="3">
    <source>
        <dbReference type="EMBL" id="MCT2584416.1"/>
    </source>
</evidence>
<keyword evidence="3" id="KW-0547">Nucleotide-binding</keyword>
<dbReference type="Pfam" id="PF13581">
    <property type="entry name" value="HATPase_c_2"/>
    <property type="match status" value="1"/>
</dbReference>
<keyword evidence="1" id="KW-0723">Serine/threonine-protein kinase</keyword>
<dbReference type="RefSeq" id="WP_260191817.1">
    <property type="nucleotide sequence ID" value="NZ_JAFFZE010000012.1"/>
</dbReference>
<accession>A0ABT2J9F7</accession>
<dbReference type="PANTHER" id="PTHR35526">
    <property type="entry name" value="ANTI-SIGMA-F FACTOR RSBW-RELATED"/>
    <property type="match status" value="1"/>
</dbReference>
<reference evidence="3 4" key="1">
    <citation type="submission" date="2021-02" db="EMBL/GenBank/DDBJ databases">
        <title>Actinophytocola xerophila sp. nov., isolated from soil of cotton cropping field.</title>
        <authorList>
            <person name="Huang R."/>
            <person name="Chen X."/>
            <person name="Ge X."/>
            <person name="Liu W."/>
        </authorList>
    </citation>
    <scope>NUCLEOTIDE SEQUENCE [LARGE SCALE GENOMIC DNA]</scope>
    <source>
        <strain evidence="3 4">S1-96</strain>
    </source>
</reference>
<dbReference type="Gene3D" id="3.30.565.10">
    <property type="entry name" value="Histidine kinase-like ATPase, C-terminal domain"/>
    <property type="match status" value="1"/>
</dbReference>
<protein>
    <submittedName>
        <fullName evidence="3">ATP-binding protein</fullName>
    </submittedName>
</protein>
<organism evidence="3 4">
    <name type="scientific">Actinophytocola gossypii</name>
    <dbReference type="NCBI Taxonomy" id="2812003"/>
    <lineage>
        <taxon>Bacteria</taxon>
        <taxon>Bacillati</taxon>
        <taxon>Actinomycetota</taxon>
        <taxon>Actinomycetes</taxon>
        <taxon>Pseudonocardiales</taxon>
        <taxon>Pseudonocardiaceae</taxon>
    </lineage>
</organism>
<keyword evidence="1" id="KW-0418">Kinase</keyword>
<evidence type="ECO:0000259" key="2">
    <source>
        <dbReference type="Pfam" id="PF13581"/>
    </source>
</evidence>
<dbReference type="CDD" id="cd16936">
    <property type="entry name" value="HATPase_RsbW-like"/>
    <property type="match status" value="1"/>
</dbReference>
<dbReference type="InterPro" id="IPR050267">
    <property type="entry name" value="Anti-sigma-factor_SerPK"/>
</dbReference>
<proteinExistence type="predicted"/>
<keyword evidence="4" id="KW-1185">Reference proteome</keyword>
<evidence type="ECO:0000313" key="4">
    <source>
        <dbReference type="Proteomes" id="UP001156441"/>
    </source>
</evidence>
<dbReference type="InterPro" id="IPR003594">
    <property type="entry name" value="HATPase_dom"/>
</dbReference>